<protein>
    <submittedName>
        <fullName evidence="14">Laminin EGF domain</fullName>
    </submittedName>
</protein>
<dbReference type="Pfam" id="PF00052">
    <property type="entry name" value="Laminin_B"/>
    <property type="match status" value="1"/>
</dbReference>
<keyword evidence="15" id="KW-1185">Reference proteome</keyword>
<dbReference type="InterPro" id="IPR008211">
    <property type="entry name" value="Laminin_N"/>
</dbReference>
<feature type="disulfide bond" evidence="8">
    <location>
        <begin position="722"/>
        <end position="731"/>
    </location>
</feature>
<proteinExistence type="predicted"/>
<dbReference type="Gene3D" id="2.60.120.260">
    <property type="entry name" value="Galactose-binding domain-like"/>
    <property type="match status" value="1"/>
</dbReference>
<dbReference type="FunFam" id="2.10.25.10:FF:000090">
    <property type="entry name" value="laminin subunit alpha"/>
    <property type="match status" value="1"/>
</dbReference>
<dbReference type="InterPro" id="IPR000034">
    <property type="entry name" value="Laminin_IV"/>
</dbReference>
<reference evidence="14 15" key="1">
    <citation type="journal article" date="2024" name="BMC Genomics">
        <title>De novo assembly and annotation of Popillia japonica's genome with initial clues to its potential as an invasive pest.</title>
        <authorList>
            <person name="Cucini C."/>
            <person name="Boschi S."/>
            <person name="Funari R."/>
            <person name="Cardaioli E."/>
            <person name="Iannotti N."/>
            <person name="Marturano G."/>
            <person name="Paoli F."/>
            <person name="Bruttini M."/>
            <person name="Carapelli A."/>
            <person name="Frati F."/>
            <person name="Nardi F."/>
        </authorList>
    </citation>
    <scope>NUCLEOTIDE SEQUENCE [LARGE SCALE GENOMIC DNA]</scope>
    <source>
        <strain evidence="14">DMR45628</strain>
    </source>
</reference>
<feature type="disulfide bond" evidence="8">
    <location>
        <begin position="388"/>
        <end position="400"/>
    </location>
</feature>
<dbReference type="InterPro" id="IPR002049">
    <property type="entry name" value="LE_dom"/>
</dbReference>
<feature type="coiled-coil region" evidence="9">
    <location>
        <begin position="1438"/>
        <end position="1614"/>
    </location>
</feature>
<comment type="subcellular location">
    <subcellularLocation>
        <location evidence="1">Secreted</location>
    </subcellularLocation>
</comment>
<dbReference type="SUPFAM" id="SSF57196">
    <property type="entry name" value="EGF/Laminin"/>
    <property type="match status" value="9"/>
</dbReference>
<evidence type="ECO:0000259" key="13">
    <source>
        <dbReference type="PROSITE" id="PS51117"/>
    </source>
</evidence>
<dbReference type="GO" id="GO:0009888">
    <property type="term" value="P:tissue development"/>
    <property type="evidence" value="ECO:0007669"/>
    <property type="project" value="TreeGrafter"/>
</dbReference>
<dbReference type="CDD" id="cd00055">
    <property type="entry name" value="EGF_Lam"/>
    <property type="match status" value="8"/>
</dbReference>
<sequence length="1630" mass="181116">MWKCYLFCVFLVFVQAEDGEVTPAFGAKGTKCYDNFGRPQRCIPEFENAAFSLQMEASNTCGENDQLEYCVQSGYSSNKSCDICYANQHRASYLTDFHSGENQTWWQSDTMLEGIQYPNQVNLTLHLGKAFDITYVRIWFYSPRPESFAIYKRTSETSPWIPYQFYSGTCRDTYGLPDSLRTTRGEETRAFCTSEYSDISPLKNGNVAFSTLEGRPSAYNFDSSAELQEWVTATDIKITLDRLNTFGDELFGDANVLRSYFYAISDVAVGARCKCNGHASECINSHARDGTITRVCKCEHNTAGPDCNECLPFYNDAPWGRASERNVHECRPCNCNGFSNVCFFDKDLYERTGHGGHCMDCAAYRDGPNCERCREFFYQREDKQCVPCNCNQEGSRSLQCNTEGKCQCKPGVTGPKCDRCEINYYDFGSQGCAFCGCLEAGSRNNTPDCDPYTGMCTCKDNVEGKRCRECKPGYFNLDFENVAGSANQDTSTWISKTNSANQERWKAIDERGRPVSLQFNAMTNSIGVSATGNEFVYFLAPDRYLGDQRASYNQLLTFTLRIGENNPIATAMDIELEGGGGYVRNSIFAQRNLLPNIQNQQYQFRLHEHPNYGWQPKLSARAFQSILTNLTAIKIRGTYTPDGVGFLDNVKLETASRGVAGQPANWVEQCECPTGYVGQFCESCAPGYRHHPSFGGSFMRCIPCDCNKHTDICDTETGRCICQHNTTGENCEMCARGYYGNALAGTPDDCQPCNCPNGGACIQWDDDQIMCTECPIGYTGHRCDLCSDGFFGDPTGRYGPSTPCQPCECNLNIDTNAIGNCNTTTGECLKCIHNTGGSTCDRCLPGYYGDALKLPKGDCDECECYPTATEQSEDGISICDQITGTCSCKPHVHGRNCDRCELGYYDIASGEGCHPCNCNPVGSINITCDLYTGQCNCKPGITGLRCDECEPFKYGFSSEGCKSCDCDRMGSVRMQCGPDGQCPCWENVEGRRCDRCKENKYDRQKGCINCPDCYNLVQEQAHSHLRKLEHLRQILEEIERNPTVNSNSTFEESLKQLQAEVKEHYELAKQATGGDITEKLDKIKERQDAISRTLSEVEENIELAKSKANGAQINITESENTLKRAETQAAEALNHFETFGKSALETAQQKAKDFGQQSERMTAISQEARNIAENLEARNIAENLVTNATQIVARSKQAEEKANEAYELATNITGTQIVARSKQAEEKANEAYELATNITGQEKNTSRVIEELKASVISTELKLKKVSEAVSDAHNRSAEAKEKALELLSEVNNLDVPDVDIAKLKAEAESTRAAAVKLIEDTDDLIDANNELLKDLQNQIEVAEELLDEGVHQNDKLARIMNEILATKAQAENAVGLGDTTLMNAKNTYAKLSQFDKQVKESNATANEALKKIPEIRRLINETGAQTAETQGSLDGALRLANEALETANAANAMAKEAGQKVDAMKIDAEILQKNASGLKSEADLMADRVENTKAEFGKLEEQTERNASLLNQAKEKVGRARIDAENASKKVSDILTDVQGIMTELENLQDFDDEKLEHLERELEIVEEKVREARLNEKLEKLQADRTQQKALVQSYNDELARLRKEVDNIAQIADSLPDGCFKSITLEP</sequence>
<dbReference type="PROSITE" id="PS51115">
    <property type="entry name" value="LAMININ_IVA"/>
    <property type="match status" value="1"/>
</dbReference>
<evidence type="ECO:0000256" key="8">
    <source>
        <dbReference type="PROSITE-ProRule" id="PRU00460"/>
    </source>
</evidence>
<feature type="domain" description="Laminin EGF-like" evidence="11">
    <location>
        <begin position="704"/>
        <end position="752"/>
    </location>
</feature>
<dbReference type="FunFam" id="2.10.25.10:FF:000051">
    <property type="entry name" value="Laminin subunit alpha 4"/>
    <property type="match status" value="1"/>
</dbReference>
<keyword evidence="9" id="KW-0175">Coiled coil</keyword>
<feature type="chain" id="PRO_5043452540" evidence="10">
    <location>
        <begin position="17"/>
        <end position="1630"/>
    </location>
</feature>
<evidence type="ECO:0000256" key="3">
    <source>
        <dbReference type="ARBA" id="ARBA00022729"/>
    </source>
</evidence>
<dbReference type="GO" id="GO:0005576">
    <property type="term" value="C:extracellular region"/>
    <property type="evidence" value="ECO:0007669"/>
    <property type="project" value="UniProtKB-SubCell"/>
</dbReference>
<feature type="disulfide bond" evidence="8">
    <location>
        <begin position="918"/>
        <end position="935"/>
    </location>
</feature>
<evidence type="ECO:0000256" key="9">
    <source>
        <dbReference type="SAM" id="Coils"/>
    </source>
</evidence>
<feature type="disulfide bond" evidence="8">
    <location>
        <begin position="916"/>
        <end position="928"/>
    </location>
</feature>
<accession>A0AAW1MCP3</accession>
<dbReference type="GO" id="GO:0009887">
    <property type="term" value="P:animal organ morphogenesis"/>
    <property type="evidence" value="ECO:0007669"/>
    <property type="project" value="TreeGrafter"/>
</dbReference>
<dbReference type="PROSITE" id="PS01248">
    <property type="entry name" value="EGF_LAM_1"/>
    <property type="match status" value="5"/>
</dbReference>
<gene>
    <name evidence="14" type="ORF">QE152_g8169</name>
</gene>
<keyword evidence="5 8" id="KW-1015">Disulfide bond</keyword>
<dbReference type="FunFam" id="2.10.25.10:FF:000105">
    <property type="entry name" value="laminin subunit gamma-1"/>
    <property type="match status" value="2"/>
</dbReference>
<feature type="domain" description="Laminin EGF-like" evidence="11">
    <location>
        <begin position="388"/>
        <end position="434"/>
    </location>
</feature>
<dbReference type="FunFam" id="2.10.25.10:FF:000067">
    <property type="entry name" value="Laminin subunit gamma 1"/>
    <property type="match status" value="2"/>
</dbReference>
<dbReference type="GO" id="GO:0048731">
    <property type="term" value="P:system development"/>
    <property type="evidence" value="ECO:0007669"/>
    <property type="project" value="UniProtKB-ARBA"/>
</dbReference>
<feature type="domain" description="Laminin IV type A" evidence="12">
    <location>
        <begin position="500"/>
        <end position="669"/>
    </location>
</feature>
<feature type="disulfide bond" evidence="8">
    <location>
        <begin position="458"/>
        <end position="467"/>
    </location>
</feature>
<dbReference type="PROSITE" id="PS51117">
    <property type="entry name" value="LAMININ_NTER"/>
    <property type="match status" value="1"/>
</dbReference>
<keyword evidence="2" id="KW-0964">Secreted</keyword>
<feature type="disulfide bond" evidence="8">
    <location>
        <begin position="937"/>
        <end position="946"/>
    </location>
</feature>
<dbReference type="FunFam" id="2.10.25.10:FF:000166">
    <property type="entry name" value="laminin subunit gamma-1"/>
    <property type="match status" value="1"/>
</dbReference>
<evidence type="ECO:0000313" key="14">
    <source>
        <dbReference type="EMBL" id="KAK9743975.1"/>
    </source>
</evidence>
<dbReference type="SMART" id="SM00180">
    <property type="entry name" value="EGF_Lam"/>
    <property type="match status" value="11"/>
</dbReference>
<organism evidence="14 15">
    <name type="scientific">Popillia japonica</name>
    <name type="common">Japanese beetle</name>
    <dbReference type="NCBI Taxonomy" id="7064"/>
    <lineage>
        <taxon>Eukaryota</taxon>
        <taxon>Metazoa</taxon>
        <taxon>Ecdysozoa</taxon>
        <taxon>Arthropoda</taxon>
        <taxon>Hexapoda</taxon>
        <taxon>Insecta</taxon>
        <taxon>Pterygota</taxon>
        <taxon>Neoptera</taxon>
        <taxon>Endopterygota</taxon>
        <taxon>Coleoptera</taxon>
        <taxon>Polyphaga</taxon>
        <taxon>Scarabaeiformia</taxon>
        <taxon>Scarabaeidae</taxon>
        <taxon>Rutelinae</taxon>
        <taxon>Popillia</taxon>
    </lineage>
</organism>
<keyword evidence="7 8" id="KW-0424">Laminin EGF-like domain</keyword>
<dbReference type="PANTHER" id="PTHR10574">
    <property type="entry name" value="NETRIN/LAMININ-RELATED"/>
    <property type="match status" value="1"/>
</dbReference>
<comment type="caution">
    <text evidence="8">Lacks conserved residue(s) required for the propagation of feature annotation.</text>
</comment>
<dbReference type="SMART" id="SM00136">
    <property type="entry name" value="LamNT"/>
    <property type="match status" value="1"/>
</dbReference>
<dbReference type="Proteomes" id="UP001458880">
    <property type="component" value="Unassembled WGS sequence"/>
</dbReference>
<comment type="caution">
    <text evidence="14">The sequence shown here is derived from an EMBL/GenBank/DDBJ whole genome shotgun (WGS) entry which is preliminary data.</text>
</comment>
<feature type="coiled-coil region" evidence="9">
    <location>
        <begin position="1249"/>
        <end position="1353"/>
    </location>
</feature>
<evidence type="ECO:0000256" key="6">
    <source>
        <dbReference type="ARBA" id="ARBA00023180"/>
    </source>
</evidence>
<keyword evidence="6" id="KW-0325">Glycoprotein</keyword>
<keyword evidence="4" id="KW-0677">Repeat</keyword>
<dbReference type="EMBL" id="JASPKY010000064">
    <property type="protein sequence ID" value="KAK9743975.1"/>
    <property type="molecule type" value="Genomic_DNA"/>
</dbReference>
<evidence type="ECO:0000313" key="15">
    <source>
        <dbReference type="Proteomes" id="UP001458880"/>
    </source>
</evidence>
<dbReference type="Gene3D" id="2.10.25.10">
    <property type="entry name" value="Laminin"/>
    <property type="match status" value="9"/>
</dbReference>
<feature type="domain" description="Laminin EGF-like" evidence="11">
    <location>
        <begin position="807"/>
        <end position="861"/>
    </location>
</feature>
<feature type="signal peptide" evidence="10">
    <location>
        <begin position="1"/>
        <end position="16"/>
    </location>
</feature>
<dbReference type="InterPro" id="IPR050440">
    <property type="entry name" value="Laminin/Netrin_ECM"/>
</dbReference>
<keyword evidence="3 10" id="KW-0732">Signal</keyword>
<evidence type="ECO:0000259" key="12">
    <source>
        <dbReference type="PROSITE" id="PS51115"/>
    </source>
</evidence>
<feature type="disulfide bond" evidence="8">
    <location>
        <begin position="888"/>
        <end position="897"/>
    </location>
</feature>
<evidence type="ECO:0000256" key="1">
    <source>
        <dbReference type="ARBA" id="ARBA00004613"/>
    </source>
</evidence>
<evidence type="ECO:0000256" key="10">
    <source>
        <dbReference type="SAM" id="SignalP"/>
    </source>
</evidence>
<feature type="domain" description="Laminin EGF-like" evidence="11">
    <location>
        <begin position="435"/>
        <end position="483"/>
    </location>
</feature>
<evidence type="ECO:0000256" key="7">
    <source>
        <dbReference type="ARBA" id="ARBA00023292"/>
    </source>
</evidence>
<name>A0AAW1MCP3_POPJA</name>
<evidence type="ECO:0000256" key="2">
    <source>
        <dbReference type="ARBA" id="ARBA00022525"/>
    </source>
</evidence>
<feature type="domain" description="Laminin N-terminal" evidence="13">
    <location>
        <begin position="38"/>
        <end position="272"/>
    </location>
</feature>
<evidence type="ECO:0000259" key="11">
    <source>
        <dbReference type="PROSITE" id="PS50027"/>
    </source>
</evidence>
<dbReference type="SMART" id="SM00181">
    <property type="entry name" value="EGF"/>
    <property type="match status" value="2"/>
</dbReference>
<evidence type="ECO:0000256" key="4">
    <source>
        <dbReference type="ARBA" id="ARBA00022737"/>
    </source>
</evidence>
<feature type="disulfide bond" evidence="8">
    <location>
        <begin position="831"/>
        <end position="840"/>
    </location>
</feature>
<dbReference type="Pfam" id="PF00053">
    <property type="entry name" value="EGF_laminin"/>
    <property type="match status" value="11"/>
</dbReference>
<dbReference type="FunFam" id="2.10.25.10:FF:000615">
    <property type="entry name" value="Laminin subunit gamma-3"/>
    <property type="match status" value="1"/>
</dbReference>
<dbReference type="FunFam" id="2.60.120.260:FF:000018">
    <property type="entry name" value="Laminin subunit gamma 1"/>
    <property type="match status" value="1"/>
</dbReference>
<feature type="coiled-coil region" evidence="9">
    <location>
        <begin position="1021"/>
        <end position="1135"/>
    </location>
</feature>
<dbReference type="Pfam" id="PF00055">
    <property type="entry name" value="Laminin_N"/>
    <property type="match status" value="1"/>
</dbReference>
<dbReference type="PANTHER" id="PTHR10574:SF435">
    <property type="entry name" value="LAMININ SUBUNIT GAMMA-1"/>
    <property type="match status" value="1"/>
</dbReference>
<feature type="domain" description="Laminin EGF-like" evidence="11">
    <location>
        <begin position="916"/>
        <end position="963"/>
    </location>
</feature>
<dbReference type="PRINTS" id="PR00011">
    <property type="entry name" value="EGFLAMININ"/>
</dbReference>
<dbReference type="InterPro" id="IPR000742">
    <property type="entry name" value="EGF"/>
</dbReference>
<dbReference type="PROSITE" id="PS50027">
    <property type="entry name" value="EGF_LAM_2"/>
    <property type="match status" value="6"/>
</dbReference>
<feature type="domain" description="Laminin EGF-like" evidence="11">
    <location>
        <begin position="862"/>
        <end position="915"/>
    </location>
</feature>
<evidence type="ECO:0000256" key="5">
    <source>
        <dbReference type="ARBA" id="ARBA00023157"/>
    </source>
</evidence>
<feature type="disulfide bond" evidence="8">
    <location>
        <begin position="408"/>
        <end position="417"/>
    </location>
</feature>
<dbReference type="SMART" id="SM00281">
    <property type="entry name" value="LamB"/>
    <property type="match status" value="1"/>
</dbReference>